<dbReference type="Proteomes" id="UP000800097">
    <property type="component" value="Unassembled WGS sequence"/>
</dbReference>
<dbReference type="SUPFAM" id="SSF57701">
    <property type="entry name" value="Zn2/Cys6 DNA-binding domain"/>
    <property type="match status" value="1"/>
</dbReference>
<feature type="domain" description="Zn(2)-C6 fungal-type" evidence="3">
    <location>
        <begin position="8"/>
        <end position="38"/>
    </location>
</feature>
<evidence type="ECO:0000313" key="5">
    <source>
        <dbReference type="Proteomes" id="UP000800097"/>
    </source>
</evidence>
<dbReference type="RefSeq" id="XP_033655781.1">
    <property type="nucleotide sequence ID" value="XM_033801474.1"/>
</dbReference>
<evidence type="ECO:0000256" key="1">
    <source>
        <dbReference type="ARBA" id="ARBA00023242"/>
    </source>
</evidence>
<dbReference type="Gene3D" id="4.10.240.10">
    <property type="entry name" value="Zn(2)-C6 fungal-type DNA-binding domain"/>
    <property type="match status" value="1"/>
</dbReference>
<dbReference type="OrthoDB" id="4222821at2759"/>
<dbReference type="GO" id="GO:0008270">
    <property type="term" value="F:zinc ion binding"/>
    <property type="evidence" value="ECO:0007669"/>
    <property type="project" value="InterPro"/>
</dbReference>
<dbReference type="CDD" id="cd00067">
    <property type="entry name" value="GAL4"/>
    <property type="match status" value="1"/>
</dbReference>
<keyword evidence="1" id="KW-0539">Nucleus</keyword>
<accession>A0A6A6JNZ2</accession>
<evidence type="ECO:0000313" key="4">
    <source>
        <dbReference type="EMBL" id="KAF2278242.1"/>
    </source>
</evidence>
<dbReference type="PROSITE" id="PS00463">
    <property type="entry name" value="ZN2_CY6_FUNGAL_1"/>
    <property type="match status" value="1"/>
</dbReference>
<protein>
    <recommendedName>
        <fullName evidence="3">Zn(2)-C6 fungal-type domain-containing protein</fullName>
    </recommendedName>
</protein>
<feature type="region of interest" description="Disordered" evidence="2">
    <location>
        <begin position="51"/>
        <end position="75"/>
    </location>
</feature>
<dbReference type="InterPro" id="IPR001138">
    <property type="entry name" value="Zn2Cys6_DnaBD"/>
</dbReference>
<evidence type="ECO:0000256" key="2">
    <source>
        <dbReference type="SAM" id="MobiDB-lite"/>
    </source>
</evidence>
<proteinExistence type="predicted"/>
<organism evidence="4 5">
    <name type="scientific">Westerdykella ornata</name>
    <dbReference type="NCBI Taxonomy" id="318751"/>
    <lineage>
        <taxon>Eukaryota</taxon>
        <taxon>Fungi</taxon>
        <taxon>Dikarya</taxon>
        <taxon>Ascomycota</taxon>
        <taxon>Pezizomycotina</taxon>
        <taxon>Dothideomycetes</taxon>
        <taxon>Pleosporomycetidae</taxon>
        <taxon>Pleosporales</taxon>
        <taxon>Sporormiaceae</taxon>
        <taxon>Westerdykella</taxon>
    </lineage>
</organism>
<sequence>MSAVKRAACDRCHGLKMRCIREENRAKCNRCLGAGSVCVFSVCKKAGRPARKNHYGHQHQHRHQPTPIQQSSPPYIQSNPSIDISLFSTSQDNFSMAIADEYLSASALSGALSDPIPDLPMFGLEMDEAVPTGRNPRETHHQWLEDFFSVSDFDKQRDPVIVEPTSHRFPSSTTQNPSSVGGNAMQQLSELSGKLFAHINAGTKESTTESATTRLEELSARVIENTVDFYNILSNNSEPAFEASLDHGEVTATATTLQILTAYIRLTQLHQALYNHIHSLLSPRSPPLFAALPESRDSNSSGSSPSSSDRGVPVLFPSLSIGGISLAPYPRFQLKMIVQICVHHLGEVESLLRLPAGFSVSDEGANGGDNREGGILYPDSDRMALLVRTIMLEAGDSVKGIRRVLAELAEEFRGSIQV</sequence>
<feature type="compositionally biased region" description="Low complexity" evidence="2">
    <location>
        <begin position="298"/>
        <end position="310"/>
    </location>
</feature>
<name>A0A6A6JNZ2_WESOR</name>
<dbReference type="AlphaFoldDB" id="A0A6A6JNZ2"/>
<reference evidence="4" key="1">
    <citation type="journal article" date="2020" name="Stud. Mycol.">
        <title>101 Dothideomycetes genomes: a test case for predicting lifestyles and emergence of pathogens.</title>
        <authorList>
            <person name="Haridas S."/>
            <person name="Albert R."/>
            <person name="Binder M."/>
            <person name="Bloem J."/>
            <person name="Labutti K."/>
            <person name="Salamov A."/>
            <person name="Andreopoulos B."/>
            <person name="Baker S."/>
            <person name="Barry K."/>
            <person name="Bills G."/>
            <person name="Bluhm B."/>
            <person name="Cannon C."/>
            <person name="Castanera R."/>
            <person name="Culley D."/>
            <person name="Daum C."/>
            <person name="Ezra D."/>
            <person name="Gonzalez J."/>
            <person name="Henrissat B."/>
            <person name="Kuo A."/>
            <person name="Liang C."/>
            <person name="Lipzen A."/>
            <person name="Lutzoni F."/>
            <person name="Magnuson J."/>
            <person name="Mondo S."/>
            <person name="Nolan M."/>
            <person name="Ohm R."/>
            <person name="Pangilinan J."/>
            <person name="Park H.-J."/>
            <person name="Ramirez L."/>
            <person name="Alfaro M."/>
            <person name="Sun H."/>
            <person name="Tritt A."/>
            <person name="Yoshinaga Y."/>
            <person name="Zwiers L.-H."/>
            <person name="Turgeon B."/>
            <person name="Goodwin S."/>
            <person name="Spatafora J."/>
            <person name="Crous P."/>
            <person name="Grigoriev I."/>
        </authorList>
    </citation>
    <scope>NUCLEOTIDE SEQUENCE</scope>
    <source>
        <strain evidence="4">CBS 379.55</strain>
    </source>
</reference>
<dbReference type="EMBL" id="ML986488">
    <property type="protein sequence ID" value="KAF2278242.1"/>
    <property type="molecule type" value="Genomic_DNA"/>
</dbReference>
<feature type="compositionally biased region" description="Basic residues" evidence="2">
    <location>
        <begin position="51"/>
        <end position="64"/>
    </location>
</feature>
<keyword evidence="5" id="KW-1185">Reference proteome</keyword>
<dbReference type="InterPro" id="IPR036864">
    <property type="entry name" value="Zn2-C6_fun-type_DNA-bd_sf"/>
</dbReference>
<feature type="region of interest" description="Disordered" evidence="2">
    <location>
        <begin position="291"/>
        <end position="310"/>
    </location>
</feature>
<dbReference type="GeneID" id="54554649"/>
<gene>
    <name evidence="4" type="ORF">EI97DRAFT_465586</name>
</gene>
<evidence type="ECO:0000259" key="3">
    <source>
        <dbReference type="PROSITE" id="PS00463"/>
    </source>
</evidence>
<dbReference type="GO" id="GO:0000981">
    <property type="term" value="F:DNA-binding transcription factor activity, RNA polymerase II-specific"/>
    <property type="evidence" value="ECO:0007669"/>
    <property type="project" value="InterPro"/>
</dbReference>
<feature type="compositionally biased region" description="Polar residues" evidence="2">
    <location>
        <begin position="66"/>
        <end position="75"/>
    </location>
</feature>